<dbReference type="PROSITE" id="PS51462">
    <property type="entry name" value="NUDIX"/>
    <property type="match status" value="1"/>
</dbReference>
<dbReference type="Proteomes" id="UP001072034">
    <property type="component" value="Unassembled WGS sequence"/>
</dbReference>
<dbReference type="InterPro" id="IPR036388">
    <property type="entry name" value="WH-like_DNA-bd_sf"/>
</dbReference>
<dbReference type="Gene3D" id="3.90.79.10">
    <property type="entry name" value="Nucleoside Triphosphate Pyrophosphohydrolase"/>
    <property type="match status" value="1"/>
</dbReference>
<evidence type="ECO:0000313" key="4">
    <source>
        <dbReference type="Proteomes" id="UP001072034"/>
    </source>
</evidence>
<comment type="caution">
    <text evidence="3">The sequence shown here is derived from an EMBL/GenBank/DDBJ whole genome shotgun (WGS) entry which is preliminary data.</text>
</comment>
<gene>
    <name evidence="3" type="ORF">OHJ16_08580</name>
</gene>
<sequence length="247" mass="26045">MRPPSHSAESPAPALPPTALLVPVAVDVVALTIIAARLNVLLVDRALPPFEGEAALPGGFLLAGEQTMDAARRELVEETGIDPPGHLEQIATYGPQGRDPRGPVLSVAHLLMAPRFAAPRAGGDAGGVRWCEVGGVAARLAFDHGRILADGVERARSKIEYTPLATAFCPPEFTISQLRAVYEAIWGVRLDPRNFHRKATRTEGFLEPTGRMSQAGAGRPAALYRAAPGVDPTATVLSPPLTRPAAP</sequence>
<dbReference type="PROSITE" id="PS00893">
    <property type="entry name" value="NUDIX_BOX"/>
    <property type="match status" value="1"/>
</dbReference>
<feature type="domain" description="Nudix hydrolase" evidence="2">
    <location>
        <begin position="21"/>
        <end position="154"/>
    </location>
</feature>
<evidence type="ECO:0000313" key="3">
    <source>
        <dbReference type="EMBL" id="MCZ0858099.1"/>
    </source>
</evidence>
<dbReference type="InterPro" id="IPR054105">
    <property type="entry name" value="WHD_NrtR"/>
</dbReference>
<dbReference type="PANTHER" id="PTHR43736">
    <property type="entry name" value="ADP-RIBOSE PYROPHOSPHATASE"/>
    <property type="match status" value="1"/>
</dbReference>
<keyword evidence="1" id="KW-0378">Hydrolase</keyword>
<dbReference type="InterPro" id="IPR036390">
    <property type="entry name" value="WH_DNA-bd_sf"/>
</dbReference>
<evidence type="ECO:0000259" key="2">
    <source>
        <dbReference type="PROSITE" id="PS51462"/>
    </source>
</evidence>
<accession>A0ABT4I8M9</accession>
<keyword evidence="4" id="KW-1185">Reference proteome</keyword>
<dbReference type="InterPro" id="IPR000086">
    <property type="entry name" value="NUDIX_hydrolase_dom"/>
</dbReference>
<organism evidence="3 4">
    <name type="scientific">Actinomyces israelii</name>
    <dbReference type="NCBI Taxonomy" id="1659"/>
    <lineage>
        <taxon>Bacteria</taxon>
        <taxon>Bacillati</taxon>
        <taxon>Actinomycetota</taxon>
        <taxon>Actinomycetes</taxon>
        <taxon>Actinomycetales</taxon>
        <taxon>Actinomycetaceae</taxon>
        <taxon>Actinomyces</taxon>
    </lineage>
</organism>
<dbReference type="InterPro" id="IPR020084">
    <property type="entry name" value="NUDIX_hydrolase_CS"/>
</dbReference>
<name>A0ABT4I8M9_9ACTO</name>
<dbReference type="InterPro" id="IPR015797">
    <property type="entry name" value="NUDIX_hydrolase-like_dom_sf"/>
</dbReference>
<protein>
    <submittedName>
        <fullName evidence="3">NUDIX domain-containing protein</fullName>
    </submittedName>
</protein>
<dbReference type="CDD" id="cd18873">
    <property type="entry name" value="NUDIX_NadM_like"/>
    <property type="match status" value="1"/>
</dbReference>
<dbReference type="Pfam" id="PF00293">
    <property type="entry name" value="NUDIX"/>
    <property type="match status" value="1"/>
</dbReference>
<evidence type="ECO:0000256" key="1">
    <source>
        <dbReference type="ARBA" id="ARBA00022801"/>
    </source>
</evidence>
<dbReference type="PANTHER" id="PTHR43736:SF4">
    <property type="entry name" value="SLR1690 PROTEIN"/>
    <property type="match status" value="1"/>
</dbReference>
<dbReference type="RefSeq" id="WP_052375092.1">
    <property type="nucleotide sequence ID" value="NZ_CP124548.1"/>
</dbReference>
<dbReference type="SUPFAM" id="SSF55811">
    <property type="entry name" value="Nudix"/>
    <property type="match status" value="1"/>
</dbReference>
<dbReference type="Gene3D" id="1.10.10.10">
    <property type="entry name" value="Winged helix-like DNA-binding domain superfamily/Winged helix DNA-binding domain"/>
    <property type="match status" value="1"/>
</dbReference>
<dbReference type="EMBL" id="JAPTMY010000017">
    <property type="protein sequence ID" value="MCZ0858099.1"/>
    <property type="molecule type" value="Genomic_DNA"/>
</dbReference>
<dbReference type="SUPFAM" id="SSF46785">
    <property type="entry name" value="Winged helix' DNA-binding domain"/>
    <property type="match status" value="1"/>
</dbReference>
<proteinExistence type="predicted"/>
<dbReference type="Pfam" id="PF21906">
    <property type="entry name" value="WHD_NrtR"/>
    <property type="match status" value="1"/>
</dbReference>
<reference evidence="3" key="1">
    <citation type="submission" date="2022-10" db="EMBL/GenBank/DDBJ databases">
        <title>Genome sequence of Actinomyces israelii ATCC 10048.</title>
        <authorList>
            <person name="Watt R.M."/>
            <person name="Tong W.M."/>
        </authorList>
    </citation>
    <scope>NUCLEOTIDE SEQUENCE</scope>
    <source>
        <strain evidence="3">ATCC 10048</strain>
    </source>
</reference>